<dbReference type="GO" id="GO:0046872">
    <property type="term" value="F:metal ion binding"/>
    <property type="evidence" value="ECO:0007669"/>
    <property type="project" value="UniProtKB-KW"/>
</dbReference>
<keyword evidence="5 12" id="KW-0812">Transmembrane</keyword>
<gene>
    <name evidence="14" type="ORF">EVAR_81079_1</name>
</gene>
<dbReference type="Gene3D" id="1.20.120.1770">
    <property type="match status" value="1"/>
</dbReference>
<evidence type="ECO:0000256" key="12">
    <source>
        <dbReference type="SAM" id="Phobius"/>
    </source>
</evidence>
<keyword evidence="3" id="KW-0813">Transport</keyword>
<protein>
    <recommendedName>
        <fullName evidence="11">ascorbate ferrireductase (transmembrane)</fullName>
        <ecNumber evidence="11">7.2.1.3</ecNumber>
    </recommendedName>
</protein>
<dbReference type="OrthoDB" id="432881at2759"/>
<dbReference type="SMART" id="SM00665">
    <property type="entry name" value="B561"/>
    <property type="match status" value="1"/>
</dbReference>
<evidence type="ECO:0000256" key="9">
    <source>
        <dbReference type="ARBA" id="ARBA00023004"/>
    </source>
</evidence>
<evidence type="ECO:0000256" key="4">
    <source>
        <dbReference type="ARBA" id="ARBA00022617"/>
    </source>
</evidence>
<dbReference type="EC" id="7.2.1.3" evidence="11"/>
<evidence type="ECO:0000313" key="14">
    <source>
        <dbReference type="EMBL" id="GBP09807.1"/>
    </source>
</evidence>
<keyword evidence="8 12" id="KW-1133">Transmembrane helix</keyword>
<evidence type="ECO:0000256" key="10">
    <source>
        <dbReference type="ARBA" id="ARBA00023136"/>
    </source>
</evidence>
<comment type="cofactor">
    <cofactor evidence="1">
        <name>heme b</name>
        <dbReference type="ChEBI" id="CHEBI:60344"/>
    </cofactor>
</comment>
<dbReference type="GO" id="GO:0140571">
    <property type="term" value="F:transmembrane ascorbate ferrireductase activity"/>
    <property type="evidence" value="ECO:0007669"/>
    <property type="project" value="UniProtKB-EC"/>
</dbReference>
<keyword evidence="15" id="KW-1185">Reference proteome</keyword>
<comment type="caution">
    <text evidence="14">The sequence shown here is derived from an EMBL/GenBank/DDBJ whole genome shotgun (WGS) entry which is preliminary data.</text>
</comment>
<dbReference type="GO" id="GO:0016020">
    <property type="term" value="C:membrane"/>
    <property type="evidence" value="ECO:0007669"/>
    <property type="project" value="UniProtKB-SubCell"/>
</dbReference>
<feature type="transmembrane region" description="Helical" evidence="12">
    <location>
        <begin position="21"/>
        <end position="43"/>
    </location>
</feature>
<dbReference type="GO" id="GO:0140575">
    <property type="term" value="F:transmembrane monodehydroascorbate reductase activity"/>
    <property type="evidence" value="ECO:0007669"/>
    <property type="project" value="InterPro"/>
</dbReference>
<feature type="domain" description="Cytochrome b561" evidence="13">
    <location>
        <begin position="1"/>
        <end position="107"/>
    </location>
</feature>
<dbReference type="Proteomes" id="UP000299102">
    <property type="component" value="Unassembled WGS sequence"/>
</dbReference>
<evidence type="ECO:0000256" key="2">
    <source>
        <dbReference type="ARBA" id="ARBA00004141"/>
    </source>
</evidence>
<keyword evidence="10 12" id="KW-0472">Membrane</keyword>
<accession>A0A4C1T8S2</accession>
<proteinExistence type="predicted"/>
<feature type="transmembrane region" description="Helical" evidence="12">
    <location>
        <begin position="119"/>
        <end position="144"/>
    </location>
</feature>
<evidence type="ECO:0000256" key="7">
    <source>
        <dbReference type="ARBA" id="ARBA00022982"/>
    </source>
</evidence>
<dbReference type="PANTHER" id="PTHR15422:SF43">
    <property type="entry name" value="ASCORBATE FERRIREDUCTASE (TRANSMEMBRANE)"/>
    <property type="match status" value="1"/>
</dbReference>
<dbReference type="InterPro" id="IPR045150">
    <property type="entry name" value="CYB561D1/2"/>
</dbReference>
<evidence type="ECO:0000256" key="8">
    <source>
        <dbReference type="ARBA" id="ARBA00022989"/>
    </source>
</evidence>
<feature type="transmembrane region" description="Helical" evidence="12">
    <location>
        <begin position="55"/>
        <end position="77"/>
    </location>
</feature>
<dbReference type="AlphaFoldDB" id="A0A4C1T8S2"/>
<dbReference type="PANTHER" id="PTHR15422">
    <property type="entry name" value="OS05G0565100 PROTEIN"/>
    <property type="match status" value="1"/>
</dbReference>
<dbReference type="STRING" id="151549.A0A4C1T8S2"/>
<dbReference type="InterPro" id="IPR006593">
    <property type="entry name" value="Cyt_b561/ferric_Rdtase_TM"/>
</dbReference>
<evidence type="ECO:0000256" key="1">
    <source>
        <dbReference type="ARBA" id="ARBA00001970"/>
    </source>
</evidence>
<feature type="transmembrane region" description="Helical" evidence="12">
    <location>
        <begin position="89"/>
        <end position="107"/>
    </location>
</feature>
<evidence type="ECO:0000256" key="11">
    <source>
        <dbReference type="ARBA" id="ARBA00024225"/>
    </source>
</evidence>
<evidence type="ECO:0000256" key="5">
    <source>
        <dbReference type="ARBA" id="ARBA00022692"/>
    </source>
</evidence>
<dbReference type="EMBL" id="BGZK01000037">
    <property type="protein sequence ID" value="GBP09807.1"/>
    <property type="molecule type" value="Genomic_DNA"/>
</dbReference>
<dbReference type="Pfam" id="PF03188">
    <property type="entry name" value="Cytochrom_B561"/>
    <property type="match status" value="1"/>
</dbReference>
<keyword evidence="7" id="KW-0249">Electron transport</keyword>
<organism evidence="14 15">
    <name type="scientific">Eumeta variegata</name>
    <name type="common">Bagworm moth</name>
    <name type="synonym">Eumeta japonica</name>
    <dbReference type="NCBI Taxonomy" id="151549"/>
    <lineage>
        <taxon>Eukaryota</taxon>
        <taxon>Metazoa</taxon>
        <taxon>Ecdysozoa</taxon>
        <taxon>Arthropoda</taxon>
        <taxon>Hexapoda</taxon>
        <taxon>Insecta</taxon>
        <taxon>Pterygota</taxon>
        <taxon>Neoptera</taxon>
        <taxon>Endopterygota</taxon>
        <taxon>Lepidoptera</taxon>
        <taxon>Glossata</taxon>
        <taxon>Ditrysia</taxon>
        <taxon>Tineoidea</taxon>
        <taxon>Psychidae</taxon>
        <taxon>Oiketicinae</taxon>
        <taxon>Eumeta</taxon>
    </lineage>
</organism>
<evidence type="ECO:0000259" key="13">
    <source>
        <dbReference type="SMART" id="SM00665"/>
    </source>
</evidence>
<evidence type="ECO:0000256" key="3">
    <source>
        <dbReference type="ARBA" id="ARBA00022448"/>
    </source>
</evidence>
<keyword evidence="9" id="KW-0408">Iron</keyword>
<evidence type="ECO:0000256" key="6">
    <source>
        <dbReference type="ARBA" id="ARBA00022723"/>
    </source>
</evidence>
<keyword evidence="6" id="KW-0479">Metal-binding</keyword>
<keyword evidence="4" id="KW-0349">Heme</keyword>
<sequence>MTFSNSNSWAQALSYDQKKTFHLVMQVAGSALAISGSVIRIQGYSGDAFGTGHGIFGLLALIFTVISLIGGVINLYIKKKGNIIKIGHALVGCATLILAFVTLIMGMDKDIFRIYVASSGANTLIALAVISLIGVMFPACFGVYRRIIN</sequence>
<evidence type="ECO:0000313" key="15">
    <source>
        <dbReference type="Proteomes" id="UP000299102"/>
    </source>
</evidence>
<reference evidence="14 15" key="1">
    <citation type="journal article" date="2019" name="Commun. Biol.">
        <title>The bagworm genome reveals a unique fibroin gene that provides high tensile strength.</title>
        <authorList>
            <person name="Kono N."/>
            <person name="Nakamura H."/>
            <person name="Ohtoshi R."/>
            <person name="Tomita M."/>
            <person name="Numata K."/>
            <person name="Arakawa K."/>
        </authorList>
    </citation>
    <scope>NUCLEOTIDE SEQUENCE [LARGE SCALE GENOMIC DNA]</scope>
</reference>
<name>A0A4C1T8S2_EUMVA</name>
<comment type="subcellular location">
    <subcellularLocation>
        <location evidence="2">Membrane</location>
        <topology evidence="2">Multi-pass membrane protein</topology>
    </subcellularLocation>
</comment>